<dbReference type="Proteomes" id="UP001500483">
    <property type="component" value="Unassembled WGS sequence"/>
</dbReference>
<keyword evidence="2" id="KW-1185">Reference proteome</keyword>
<gene>
    <name evidence="1" type="ORF">GCM10020366_70310</name>
</gene>
<reference evidence="2" key="1">
    <citation type="journal article" date="2019" name="Int. J. Syst. Evol. Microbiol.">
        <title>The Global Catalogue of Microorganisms (GCM) 10K type strain sequencing project: providing services to taxonomists for standard genome sequencing and annotation.</title>
        <authorList>
            <consortium name="The Broad Institute Genomics Platform"/>
            <consortium name="The Broad Institute Genome Sequencing Center for Infectious Disease"/>
            <person name="Wu L."/>
            <person name="Ma J."/>
        </authorList>
    </citation>
    <scope>NUCLEOTIDE SEQUENCE [LARGE SCALE GENOMIC DNA]</scope>
    <source>
        <strain evidence="2">JCM 9687</strain>
    </source>
</reference>
<evidence type="ECO:0000313" key="2">
    <source>
        <dbReference type="Proteomes" id="UP001500483"/>
    </source>
</evidence>
<proteinExistence type="predicted"/>
<comment type="caution">
    <text evidence="1">The sequence shown here is derived from an EMBL/GenBank/DDBJ whole genome shotgun (WGS) entry which is preliminary data.</text>
</comment>
<dbReference type="EMBL" id="BAAAYK010000041">
    <property type="protein sequence ID" value="GAA3366491.1"/>
    <property type="molecule type" value="Genomic_DNA"/>
</dbReference>
<name>A0ABP6S2U7_9PSEU</name>
<evidence type="ECO:0000313" key="1">
    <source>
        <dbReference type="EMBL" id="GAA3366491.1"/>
    </source>
</evidence>
<protein>
    <submittedName>
        <fullName evidence="1">Uncharacterized protein</fullName>
    </submittedName>
</protein>
<accession>A0ABP6S2U7</accession>
<sequence>MGTVVVQAETGGAARFEQVTAESVGAAGVYNCPDRGTFTVDLGAGNSGWDDIWPCGTWPEP</sequence>
<organism evidence="1 2">
    <name type="scientific">Saccharopolyspora gregorii</name>
    <dbReference type="NCBI Taxonomy" id="33914"/>
    <lineage>
        <taxon>Bacteria</taxon>
        <taxon>Bacillati</taxon>
        <taxon>Actinomycetota</taxon>
        <taxon>Actinomycetes</taxon>
        <taxon>Pseudonocardiales</taxon>
        <taxon>Pseudonocardiaceae</taxon>
        <taxon>Saccharopolyspora</taxon>
    </lineage>
</organism>